<evidence type="ECO:0000313" key="3">
    <source>
        <dbReference type="Proteomes" id="UP000236291"/>
    </source>
</evidence>
<feature type="region of interest" description="Disordered" evidence="1">
    <location>
        <begin position="1"/>
        <end position="99"/>
    </location>
</feature>
<feature type="compositionally biased region" description="Polar residues" evidence="1">
    <location>
        <begin position="1"/>
        <end position="15"/>
    </location>
</feature>
<feature type="non-terminal residue" evidence="2">
    <location>
        <position position="99"/>
    </location>
</feature>
<evidence type="ECO:0000313" key="2">
    <source>
        <dbReference type="EMBL" id="PNX62907.1"/>
    </source>
</evidence>
<gene>
    <name evidence="2" type="ORF">L195_g061366</name>
</gene>
<dbReference type="EMBL" id="ASHM01151253">
    <property type="protein sequence ID" value="PNX62907.1"/>
    <property type="molecule type" value="Genomic_DNA"/>
</dbReference>
<reference evidence="2 3" key="1">
    <citation type="journal article" date="2014" name="Am. J. Bot.">
        <title>Genome assembly and annotation for red clover (Trifolium pratense; Fabaceae).</title>
        <authorList>
            <person name="Istvanek J."/>
            <person name="Jaros M."/>
            <person name="Krenek A."/>
            <person name="Repkova J."/>
        </authorList>
    </citation>
    <scope>NUCLEOTIDE SEQUENCE [LARGE SCALE GENOMIC DNA]</scope>
    <source>
        <strain evidence="3">cv. Tatra</strain>
        <tissue evidence="2">Young leaves</tissue>
    </source>
</reference>
<accession>A0A2K3K9E4</accession>
<feature type="compositionally biased region" description="Acidic residues" evidence="1">
    <location>
        <begin position="80"/>
        <end position="99"/>
    </location>
</feature>
<evidence type="ECO:0000256" key="1">
    <source>
        <dbReference type="SAM" id="MobiDB-lite"/>
    </source>
</evidence>
<sequence length="99" mass="10879">MSSPSTLLGQETSNAKKSKDEIDLQERSTKKIKSGEHDYSNHSSAPKDYSDLIDLQAMEKGGRRSYRDKVTGVENKGDEEINVEDEGGSDEEGEKDAGI</sequence>
<comment type="caution">
    <text evidence="2">The sequence shown here is derived from an EMBL/GenBank/DDBJ whole genome shotgun (WGS) entry which is preliminary data.</text>
</comment>
<proteinExistence type="predicted"/>
<reference evidence="2 3" key="2">
    <citation type="journal article" date="2017" name="Front. Plant Sci.">
        <title>Gene Classification and Mining of Molecular Markers Useful in Red Clover (Trifolium pratense) Breeding.</title>
        <authorList>
            <person name="Istvanek J."/>
            <person name="Dluhosova J."/>
            <person name="Dluhos P."/>
            <person name="Patkova L."/>
            <person name="Nedelnik J."/>
            <person name="Repkova J."/>
        </authorList>
    </citation>
    <scope>NUCLEOTIDE SEQUENCE [LARGE SCALE GENOMIC DNA]</scope>
    <source>
        <strain evidence="3">cv. Tatra</strain>
        <tissue evidence="2">Young leaves</tissue>
    </source>
</reference>
<dbReference type="Proteomes" id="UP000236291">
    <property type="component" value="Unassembled WGS sequence"/>
</dbReference>
<protein>
    <submittedName>
        <fullName evidence="2">Uncharacterized protein</fullName>
    </submittedName>
</protein>
<organism evidence="2 3">
    <name type="scientific">Trifolium pratense</name>
    <name type="common">Red clover</name>
    <dbReference type="NCBI Taxonomy" id="57577"/>
    <lineage>
        <taxon>Eukaryota</taxon>
        <taxon>Viridiplantae</taxon>
        <taxon>Streptophyta</taxon>
        <taxon>Embryophyta</taxon>
        <taxon>Tracheophyta</taxon>
        <taxon>Spermatophyta</taxon>
        <taxon>Magnoliopsida</taxon>
        <taxon>eudicotyledons</taxon>
        <taxon>Gunneridae</taxon>
        <taxon>Pentapetalae</taxon>
        <taxon>rosids</taxon>
        <taxon>fabids</taxon>
        <taxon>Fabales</taxon>
        <taxon>Fabaceae</taxon>
        <taxon>Papilionoideae</taxon>
        <taxon>50 kb inversion clade</taxon>
        <taxon>NPAAA clade</taxon>
        <taxon>Hologalegina</taxon>
        <taxon>IRL clade</taxon>
        <taxon>Trifolieae</taxon>
        <taxon>Trifolium</taxon>
    </lineage>
</organism>
<name>A0A2K3K9E4_TRIPR</name>
<dbReference type="AlphaFoldDB" id="A0A2K3K9E4"/>
<feature type="compositionally biased region" description="Basic and acidic residues" evidence="1">
    <location>
        <begin position="60"/>
        <end position="79"/>
    </location>
</feature>
<feature type="compositionally biased region" description="Basic and acidic residues" evidence="1">
    <location>
        <begin position="17"/>
        <end position="40"/>
    </location>
</feature>